<dbReference type="KEGG" id="saca:FFV09_04745"/>
<dbReference type="OrthoDB" id="9842556at2"/>
<accession>A0A4Y6UV26</accession>
<dbReference type="AlphaFoldDB" id="A0A4Y6UV26"/>
<name>A0A4Y6UV26_SACBS</name>
<keyword evidence="1" id="KW-1133">Transmembrane helix</keyword>
<organism evidence="2 3">
    <name type="scientific">Saccharibacillus brassicae</name>
    <dbReference type="NCBI Taxonomy" id="2583377"/>
    <lineage>
        <taxon>Bacteria</taxon>
        <taxon>Bacillati</taxon>
        <taxon>Bacillota</taxon>
        <taxon>Bacilli</taxon>
        <taxon>Bacillales</taxon>
        <taxon>Paenibacillaceae</taxon>
        <taxon>Saccharibacillus</taxon>
    </lineage>
</organism>
<feature type="transmembrane region" description="Helical" evidence="1">
    <location>
        <begin position="12"/>
        <end position="30"/>
    </location>
</feature>
<sequence length="160" mass="18238">MSKMRTEQKRDMAWTIGGYSFILIFFIVLNPGPNDILIFIIVSNVVGLIVSLVKIRTEETSRERFVRKREENGPPGFWRGTLSESGRVFSTFFVGLMVFALLLYLTEGTNLLRTLIDQSLGTIGRMALILVIASFLIGAVFHGKSEERYERIKQKWESAE</sequence>
<dbReference type="RefSeq" id="WP_141446612.1">
    <property type="nucleotide sequence ID" value="NZ_CP041217.1"/>
</dbReference>
<evidence type="ECO:0000313" key="2">
    <source>
        <dbReference type="EMBL" id="QDH20226.1"/>
    </source>
</evidence>
<evidence type="ECO:0000256" key="1">
    <source>
        <dbReference type="SAM" id="Phobius"/>
    </source>
</evidence>
<feature type="transmembrane region" description="Helical" evidence="1">
    <location>
        <begin position="36"/>
        <end position="55"/>
    </location>
</feature>
<gene>
    <name evidence="2" type="ORF">FFV09_04745</name>
</gene>
<feature type="transmembrane region" description="Helical" evidence="1">
    <location>
        <begin position="126"/>
        <end position="143"/>
    </location>
</feature>
<protein>
    <submittedName>
        <fullName evidence="2">Uncharacterized protein</fullName>
    </submittedName>
</protein>
<keyword evidence="1" id="KW-0472">Membrane</keyword>
<reference evidence="2 3" key="1">
    <citation type="submission" date="2019-06" db="EMBL/GenBank/DDBJ databases">
        <title>Saccharibacillus brassicae sp. nov., an endophytic bacterium isolated from Chinese cabbage seeds (Brassica pekinensis).</title>
        <authorList>
            <person name="Jiang L."/>
            <person name="Lee J."/>
            <person name="Kim S.W."/>
        </authorList>
    </citation>
    <scope>NUCLEOTIDE SEQUENCE [LARGE SCALE GENOMIC DNA]</scope>
    <source>
        <strain evidence="3">KCTC 43072 / ATSA2</strain>
    </source>
</reference>
<dbReference type="EMBL" id="CP041217">
    <property type="protein sequence ID" value="QDH20226.1"/>
    <property type="molecule type" value="Genomic_DNA"/>
</dbReference>
<evidence type="ECO:0000313" key="3">
    <source>
        <dbReference type="Proteomes" id="UP000316968"/>
    </source>
</evidence>
<proteinExistence type="predicted"/>
<keyword evidence="3" id="KW-1185">Reference proteome</keyword>
<keyword evidence="1" id="KW-0812">Transmembrane</keyword>
<feature type="transmembrane region" description="Helical" evidence="1">
    <location>
        <begin position="88"/>
        <end position="106"/>
    </location>
</feature>
<dbReference type="Proteomes" id="UP000316968">
    <property type="component" value="Chromosome"/>
</dbReference>